<evidence type="ECO:0000313" key="2">
    <source>
        <dbReference type="EMBL" id="VTJ88086.1"/>
    </source>
</evidence>
<feature type="region of interest" description="Disordered" evidence="1">
    <location>
        <begin position="75"/>
        <end position="100"/>
    </location>
</feature>
<dbReference type="AlphaFoldDB" id="A0A5E4D1Y5"/>
<accession>A0A5E4D1Y5</accession>
<organism evidence="2 3">
    <name type="scientific">Marmota monax</name>
    <name type="common">Woodchuck</name>
    <dbReference type="NCBI Taxonomy" id="9995"/>
    <lineage>
        <taxon>Eukaryota</taxon>
        <taxon>Metazoa</taxon>
        <taxon>Chordata</taxon>
        <taxon>Craniata</taxon>
        <taxon>Vertebrata</taxon>
        <taxon>Euteleostomi</taxon>
        <taxon>Mammalia</taxon>
        <taxon>Eutheria</taxon>
        <taxon>Euarchontoglires</taxon>
        <taxon>Glires</taxon>
        <taxon>Rodentia</taxon>
        <taxon>Sciuromorpha</taxon>
        <taxon>Sciuridae</taxon>
        <taxon>Xerinae</taxon>
        <taxon>Marmotini</taxon>
        <taxon>Marmota</taxon>
    </lineage>
</organism>
<evidence type="ECO:0000256" key="1">
    <source>
        <dbReference type="SAM" id="MobiDB-lite"/>
    </source>
</evidence>
<evidence type="ECO:0000313" key="3">
    <source>
        <dbReference type="Proteomes" id="UP000335636"/>
    </source>
</evidence>
<dbReference type="EMBL" id="CABDUW010002809">
    <property type="protein sequence ID" value="VTJ88086.1"/>
    <property type="molecule type" value="Genomic_DNA"/>
</dbReference>
<dbReference type="Proteomes" id="UP000335636">
    <property type="component" value="Unassembled WGS sequence"/>
</dbReference>
<sequence length="163" mass="17407">MGGCGDGVELPRARLCGTARAPPVPSVKPVLVTSLPKKLHVKRTNWNLLRCAYMMLTFLFVSYNRGDWVSSRGLWTQRGRGDRGPPGKGGGGGGGGGGGEGGGPAPHLLLLFASSSDWPRLPKCYCHYCNPEVDNRYGDREGGAAWRSAGSSHRITELWGSPK</sequence>
<name>A0A5E4D1Y5_MARMO</name>
<comment type="caution">
    <text evidence="2">The sequence shown here is derived from an EMBL/GenBank/DDBJ whole genome shotgun (WGS) entry which is preliminary data.</text>
</comment>
<gene>
    <name evidence="2" type="ORF">MONAX_5E014506</name>
</gene>
<keyword evidence="3" id="KW-1185">Reference proteome</keyword>
<proteinExistence type="predicted"/>
<protein>
    <submittedName>
        <fullName evidence="2">Uncharacterized protein</fullName>
    </submittedName>
</protein>
<reference evidence="2" key="1">
    <citation type="submission" date="2019-04" db="EMBL/GenBank/DDBJ databases">
        <authorList>
            <person name="Alioto T."/>
            <person name="Alioto T."/>
        </authorList>
    </citation>
    <scope>NUCLEOTIDE SEQUENCE [LARGE SCALE GENOMIC DNA]</scope>
</reference>
<feature type="compositionally biased region" description="Gly residues" evidence="1">
    <location>
        <begin position="86"/>
        <end position="100"/>
    </location>
</feature>